<dbReference type="GO" id="GO:0061629">
    <property type="term" value="F:RNA polymerase II-specific DNA-binding transcription factor binding"/>
    <property type="evidence" value="ECO:0007669"/>
    <property type="project" value="InterPro"/>
</dbReference>
<dbReference type="PANTHER" id="PTHR12958">
    <property type="entry name" value="FRIEND OF GATA2-RELATED"/>
    <property type="match status" value="1"/>
</dbReference>
<dbReference type="AlphaFoldDB" id="A0A485NHK0"/>
<dbReference type="GO" id="GO:0007507">
    <property type="term" value="P:heart development"/>
    <property type="evidence" value="ECO:0007669"/>
    <property type="project" value="TreeGrafter"/>
</dbReference>
<evidence type="ECO:0000259" key="2">
    <source>
        <dbReference type="Pfam" id="PF21182"/>
    </source>
</evidence>
<evidence type="ECO:0000313" key="3">
    <source>
        <dbReference type="EMBL" id="VFV31156.1"/>
    </source>
</evidence>
<name>A0A485NHK0_LYNPA</name>
<dbReference type="PANTHER" id="PTHR12958:SF4">
    <property type="entry name" value="ZINC FINGER PROTEIN ZFPM1"/>
    <property type="match status" value="1"/>
</dbReference>
<feature type="region of interest" description="Disordered" evidence="1">
    <location>
        <begin position="179"/>
        <end position="209"/>
    </location>
</feature>
<dbReference type="Pfam" id="PF21182">
    <property type="entry name" value="FOG1-like_PR"/>
    <property type="match status" value="1"/>
</dbReference>
<dbReference type="GO" id="GO:0000122">
    <property type="term" value="P:negative regulation of transcription by RNA polymerase II"/>
    <property type="evidence" value="ECO:0007669"/>
    <property type="project" value="TreeGrafter"/>
</dbReference>
<feature type="domain" description="Zinc finger protein ZFPM1/2 PR" evidence="2">
    <location>
        <begin position="21"/>
        <end position="116"/>
    </location>
</feature>
<proteinExistence type="predicted"/>
<evidence type="ECO:0000313" key="4">
    <source>
        <dbReference type="Proteomes" id="UP000386466"/>
    </source>
</evidence>
<dbReference type="Gene3D" id="2.170.270.10">
    <property type="entry name" value="SET domain"/>
    <property type="match status" value="1"/>
</dbReference>
<dbReference type="GO" id="GO:0045944">
    <property type="term" value="P:positive regulation of transcription by RNA polymerase II"/>
    <property type="evidence" value="ECO:0007669"/>
    <property type="project" value="TreeGrafter"/>
</dbReference>
<evidence type="ECO:0000256" key="1">
    <source>
        <dbReference type="SAM" id="MobiDB-lite"/>
    </source>
</evidence>
<feature type="region of interest" description="Disordered" evidence="1">
    <location>
        <begin position="127"/>
        <end position="149"/>
    </location>
</feature>
<dbReference type="Proteomes" id="UP000386466">
    <property type="component" value="Unassembled WGS sequence"/>
</dbReference>
<feature type="non-terminal residue" evidence="3">
    <location>
        <position position="209"/>
    </location>
</feature>
<dbReference type="InterPro" id="IPR039746">
    <property type="entry name" value="FOG"/>
</dbReference>
<dbReference type="InterPro" id="IPR046341">
    <property type="entry name" value="SET_dom_sf"/>
</dbReference>
<reference evidence="3 4" key="1">
    <citation type="submission" date="2019-01" db="EMBL/GenBank/DDBJ databases">
        <authorList>
            <person name="Alioto T."/>
            <person name="Alioto T."/>
        </authorList>
    </citation>
    <scope>NUCLEOTIDE SEQUENCE [LARGE SCALE GENOMIC DNA]</scope>
</reference>
<gene>
    <name evidence="3" type="ORF">LYPA_23C018757</name>
</gene>
<dbReference type="EMBL" id="CAAGRJ010015211">
    <property type="protein sequence ID" value="VFV31156.1"/>
    <property type="molecule type" value="Genomic_DNA"/>
</dbReference>
<feature type="compositionally biased region" description="Basic and acidic residues" evidence="1">
    <location>
        <begin position="1"/>
        <end position="12"/>
    </location>
</feature>
<dbReference type="InterPro" id="IPR049361">
    <property type="entry name" value="ZFPM1/2_PR"/>
</dbReference>
<sequence length="209" mass="22488">MEGQEPEARLEEEPGSSWSGPDELEPVLQDGQRRVRARRSLAEGLSWGPFRGNIQSKAPSPGQVQPGPALTLLLEDEPCWLRMLPQAPTEAEANAEIYRKDEALWCRVTKPVPAGRLLGVLLTAAEPRGTPSHPVKEEPAEPECPAPSHTDIQLLPQQAGMASILATAVINSEYATAPPQLHGTAGTTPRTSRPAKIGSRCDLSRRCAG</sequence>
<dbReference type="GO" id="GO:0030218">
    <property type="term" value="P:erythrocyte differentiation"/>
    <property type="evidence" value="ECO:0007669"/>
    <property type="project" value="TreeGrafter"/>
</dbReference>
<organism evidence="3 4">
    <name type="scientific">Lynx pardinus</name>
    <name type="common">Iberian lynx</name>
    <name type="synonym">Felis pardina</name>
    <dbReference type="NCBI Taxonomy" id="191816"/>
    <lineage>
        <taxon>Eukaryota</taxon>
        <taxon>Metazoa</taxon>
        <taxon>Chordata</taxon>
        <taxon>Craniata</taxon>
        <taxon>Vertebrata</taxon>
        <taxon>Euteleostomi</taxon>
        <taxon>Mammalia</taxon>
        <taxon>Eutheria</taxon>
        <taxon>Laurasiatheria</taxon>
        <taxon>Carnivora</taxon>
        <taxon>Feliformia</taxon>
        <taxon>Felidae</taxon>
        <taxon>Felinae</taxon>
        <taxon>Lynx</taxon>
    </lineage>
</organism>
<dbReference type="GO" id="GO:0030219">
    <property type="term" value="P:megakaryocyte differentiation"/>
    <property type="evidence" value="ECO:0007669"/>
    <property type="project" value="TreeGrafter"/>
</dbReference>
<protein>
    <submittedName>
        <fullName evidence="3">Zinc finger protein zfpm1-like</fullName>
    </submittedName>
</protein>
<dbReference type="GO" id="GO:0005634">
    <property type="term" value="C:nucleus"/>
    <property type="evidence" value="ECO:0007669"/>
    <property type="project" value="TreeGrafter"/>
</dbReference>
<keyword evidence="4" id="KW-1185">Reference proteome</keyword>
<accession>A0A485NHK0</accession>
<feature type="region of interest" description="Disordered" evidence="1">
    <location>
        <begin position="1"/>
        <end position="35"/>
    </location>
</feature>